<comment type="caution">
    <text evidence="1">The sequence shown here is derived from an EMBL/GenBank/DDBJ whole genome shotgun (WGS) entry which is preliminary data.</text>
</comment>
<name>A0A8T4GU60_9EURY</name>
<reference evidence="1" key="1">
    <citation type="submission" date="2021-03" db="EMBL/GenBank/DDBJ databases">
        <title>Genomic Encyclopedia of Type Strains, Phase IV (KMG-IV): sequencing the most valuable type-strain genomes for metagenomic binning, comparative biology and taxonomic classification.</title>
        <authorList>
            <person name="Goeker M."/>
        </authorList>
    </citation>
    <scope>NUCLEOTIDE SEQUENCE</scope>
    <source>
        <strain evidence="1">DSM 26232</strain>
    </source>
</reference>
<dbReference type="RefSeq" id="WP_209489962.1">
    <property type="nucleotide sequence ID" value="NZ_JAGGLC010000001.1"/>
</dbReference>
<evidence type="ECO:0000313" key="1">
    <source>
        <dbReference type="EMBL" id="MBP1985930.1"/>
    </source>
</evidence>
<sequence>MSKAASKVVGEIVEDLVFEDVDELQTADVPESWGRAAEDYWHDAIPEVALFASKQIPMVGMCVIEPGQPVEIKAARATISNGSRSRCGRFYITRRQHEKLVETGGVYLFVIYGEDDDGDEELLGLLAVPAVIVEEELRPTWYEVDGRSDYYQLSADALPIDGLGGEAA</sequence>
<dbReference type="InterPro" id="IPR058715">
    <property type="entry name" value="PDDEXK_nuclease-rel"/>
</dbReference>
<dbReference type="OrthoDB" id="190864at2157"/>
<proteinExistence type="predicted"/>
<gene>
    <name evidence="1" type="ORF">J2753_000403</name>
</gene>
<dbReference type="Pfam" id="PF25941">
    <property type="entry name" value="PDDEXK_16"/>
    <property type="match status" value="1"/>
</dbReference>
<evidence type="ECO:0000313" key="2">
    <source>
        <dbReference type="Proteomes" id="UP000823736"/>
    </source>
</evidence>
<keyword evidence="2" id="KW-1185">Reference proteome</keyword>
<accession>A0A8T4GU60</accession>
<organism evidence="1 2">
    <name type="scientific">Halolamina salifodinae</name>
    <dbReference type="NCBI Taxonomy" id="1202767"/>
    <lineage>
        <taxon>Archaea</taxon>
        <taxon>Methanobacteriati</taxon>
        <taxon>Methanobacteriota</taxon>
        <taxon>Stenosarchaea group</taxon>
        <taxon>Halobacteria</taxon>
        <taxon>Halobacteriales</taxon>
        <taxon>Haloferacaceae</taxon>
    </lineage>
</organism>
<dbReference type="AlphaFoldDB" id="A0A8T4GU60"/>
<dbReference type="Proteomes" id="UP000823736">
    <property type="component" value="Unassembled WGS sequence"/>
</dbReference>
<protein>
    <submittedName>
        <fullName evidence="1">Uncharacterized protein</fullName>
    </submittedName>
</protein>
<dbReference type="EMBL" id="JAGGLC010000001">
    <property type="protein sequence ID" value="MBP1985930.1"/>
    <property type="molecule type" value="Genomic_DNA"/>
</dbReference>